<dbReference type="EMBL" id="JAINUG010000434">
    <property type="protein sequence ID" value="KAJ8371726.1"/>
    <property type="molecule type" value="Genomic_DNA"/>
</dbReference>
<dbReference type="SUPFAM" id="SSF52949">
    <property type="entry name" value="Macro domain-like"/>
    <property type="match status" value="1"/>
</dbReference>
<dbReference type="InterPro" id="IPR043472">
    <property type="entry name" value="Macro_dom-like"/>
</dbReference>
<evidence type="ECO:0000313" key="3">
    <source>
        <dbReference type="Proteomes" id="UP001221898"/>
    </source>
</evidence>
<comment type="caution">
    <text evidence="2">The sequence shown here is derived from an EMBL/GenBank/DDBJ whole genome shotgun (WGS) entry which is preliminary data.</text>
</comment>
<dbReference type="Gene3D" id="3.30.70.330">
    <property type="match status" value="1"/>
</dbReference>
<dbReference type="Pfam" id="PF01661">
    <property type="entry name" value="Macro"/>
    <property type="match status" value="1"/>
</dbReference>
<reference evidence="2" key="1">
    <citation type="journal article" date="2023" name="Science">
        <title>Genome structures resolve the early diversification of teleost fishes.</title>
        <authorList>
            <person name="Parey E."/>
            <person name="Louis A."/>
            <person name="Montfort J."/>
            <person name="Bouchez O."/>
            <person name="Roques C."/>
            <person name="Iampietro C."/>
            <person name="Lluch J."/>
            <person name="Castinel A."/>
            <person name="Donnadieu C."/>
            <person name="Desvignes T."/>
            <person name="Floi Bucao C."/>
            <person name="Jouanno E."/>
            <person name="Wen M."/>
            <person name="Mejri S."/>
            <person name="Dirks R."/>
            <person name="Jansen H."/>
            <person name="Henkel C."/>
            <person name="Chen W.J."/>
            <person name="Zahm M."/>
            <person name="Cabau C."/>
            <person name="Klopp C."/>
            <person name="Thompson A.W."/>
            <person name="Robinson-Rechavi M."/>
            <person name="Braasch I."/>
            <person name="Lecointre G."/>
            <person name="Bobe J."/>
            <person name="Postlethwait J.H."/>
            <person name="Berthelot C."/>
            <person name="Roest Crollius H."/>
            <person name="Guiguen Y."/>
        </authorList>
    </citation>
    <scope>NUCLEOTIDE SEQUENCE</scope>
    <source>
        <strain evidence="2">NC1722</strain>
    </source>
</reference>
<organism evidence="2 3">
    <name type="scientific">Aldrovandia affinis</name>
    <dbReference type="NCBI Taxonomy" id="143900"/>
    <lineage>
        <taxon>Eukaryota</taxon>
        <taxon>Metazoa</taxon>
        <taxon>Chordata</taxon>
        <taxon>Craniata</taxon>
        <taxon>Vertebrata</taxon>
        <taxon>Euteleostomi</taxon>
        <taxon>Actinopterygii</taxon>
        <taxon>Neopterygii</taxon>
        <taxon>Teleostei</taxon>
        <taxon>Notacanthiformes</taxon>
        <taxon>Halosauridae</taxon>
        <taxon>Aldrovandia</taxon>
    </lineage>
</organism>
<dbReference type="PROSITE" id="PS51154">
    <property type="entry name" value="MACRO"/>
    <property type="match status" value="1"/>
</dbReference>
<evidence type="ECO:0000259" key="1">
    <source>
        <dbReference type="PROSITE" id="PS51154"/>
    </source>
</evidence>
<dbReference type="Proteomes" id="UP001221898">
    <property type="component" value="Unassembled WGS sequence"/>
</dbReference>
<dbReference type="Gene3D" id="3.40.220.10">
    <property type="entry name" value="Leucine Aminopeptidase, subunit E, domain 1"/>
    <property type="match status" value="1"/>
</dbReference>
<proteinExistence type="predicted"/>
<name>A0AAD7RAU6_9TELE</name>
<dbReference type="AlphaFoldDB" id="A0AAD7RAU6"/>
<dbReference type="Pfam" id="PF23085">
    <property type="entry name" value="RRM_PARP14_3"/>
    <property type="match status" value="1"/>
</dbReference>
<dbReference type="InterPro" id="IPR002589">
    <property type="entry name" value="Macro_dom"/>
</dbReference>
<sequence>MRVKYEVIDAPLCLSCSCGTVPVRVQRARPVPAVQDEGTGSGGSKAVGELLQLFFEKEREGGGKVAAIPEEQAAIITFQDPKVTEPVQKRKHYICKAPGLTANHIEGWRGNASRVFHSIVVSLCTDQLTIIKPRGKTKIFWRTRCHLPDSEGTKADISRFMGDTVVNAANEDLKHIGGLAATLLQVVGRQMQEASDKYVRKNGQLSPGDAAITEAGRLLC</sequence>
<gene>
    <name evidence="2" type="ORF">AAFF_G00302730</name>
</gene>
<evidence type="ECO:0000313" key="2">
    <source>
        <dbReference type="EMBL" id="KAJ8371726.1"/>
    </source>
</evidence>
<feature type="domain" description="Macro" evidence="1">
    <location>
        <begin position="137"/>
        <end position="220"/>
    </location>
</feature>
<keyword evidence="3" id="KW-1185">Reference proteome</keyword>
<protein>
    <recommendedName>
        <fullName evidence="1">Macro domain-containing protein</fullName>
    </recommendedName>
</protein>
<dbReference type="InterPro" id="IPR012677">
    <property type="entry name" value="Nucleotide-bd_a/b_plait_sf"/>
</dbReference>
<accession>A0AAD7RAU6</accession>